<dbReference type="InterPro" id="IPR000198">
    <property type="entry name" value="RhoGAP_dom"/>
</dbReference>
<feature type="compositionally biased region" description="Low complexity" evidence="1">
    <location>
        <begin position="290"/>
        <end position="302"/>
    </location>
</feature>
<name>A0AAF0JAW2_9BASI</name>
<feature type="region of interest" description="Disordered" evidence="1">
    <location>
        <begin position="342"/>
        <end position="500"/>
    </location>
</feature>
<dbReference type="GO" id="GO:0005096">
    <property type="term" value="F:GTPase activator activity"/>
    <property type="evidence" value="ECO:0007669"/>
    <property type="project" value="InterPro"/>
</dbReference>
<evidence type="ECO:0000313" key="4">
    <source>
        <dbReference type="Proteomes" id="UP001217754"/>
    </source>
</evidence>
<sequence length="947" mass="98387">MSSNAIQRIHKLRNMRVPPRWIPGKSTQPGEVASPSISDTAPVEAQADPPRRPSSPFGGQRASFSALRRSLEKGTRSASMLSARNSNDSSSAIDASDLGKTPISLDITLSQPASAEQDEETPVDTPSTSSAQAYIPATDHTPPVLPPVETSPLQTPSFRSPETGTASLPDEPAPTTADEMHAPPAIPGSADARDAQGTEAPSIALDEGDTSAHDVLVDAPSEPLSRSEVTQEMLTTPSSFATMDTAQADVSTDTRSEAEQAPEAHADSLAPTPAKGTDAPAARLAPTPQEGAAATSDAPADAAEAKDEADISASTDVGTPAAALPTMPYTAPTIDSAAAMPWHTSPVATPPAVETTETDGAAKEAANAEAAHAEAPAESTQAEAPSEVAASEAAPAPGTSAAPAAPAEVAASSSEPPSADAPSDEALSPDSGTLPTILTPPTLETPTTPPALELPSGPTPSASATRLAPREAPELPRTSSAVELPVKPETDAPHAGMLGQIGKRGWDMVRGWRQPLPNVRKNTVPGGARLEPGKGESRRRSLFVPNLGAGPKNEVRPTSTPTKMWLDWLESSSPSLAGSGSRNKLRGLRSSTSMLTTSASMQSLRLSPRLGVPEEVGVPAAPLFGMPLRDAVLATRLLVPELSLDEEAKGVPSRAEAQQSLVPRVVTRCIQSLEKWGMDEEGIYRISGRSSHSSRLRALWDVPGADLNMAEISPADLDVHSVCSVLKMYLRELPERLIPQDLALEIDKVMSEHLPTERAPEELRSGELLLRDDAAADALVAALAPCLGRIPCAQWYLLREIAEHLGQLTQPPTVVRTKMPLSNLTLVLAPTLQVSGAVFMALVQFRSRLFTSENRPVSDPLLETGVEDSAEPAPPAAEAADSAPTSPPGDAPRALPPLSMAHGVPTLSAAGGSEGAAPALGHPIADRFAQPRSDLLTSSSDASATPP</sequence>
<accession>A0AAF0JAW2</accession>
<feature type="compositionally biased region" description="Polar residues" evidence="1">
    <location>
        <begin position="151"/>
        <end position="166"/>
    </location>
</feature>
<feature type="compositionally biased region" description="Low complexity" evidence="1">
    <location>
        <begin position="82"/>
        <end position="96"/>
    </location>
</feature>
<feature type="region of interest" description="Disordered" evidence="1">
    <location>
        <begin position="111"/>
        <end position="328"/>
    </location>
</feature>
<reference evidence="3" key="1">
    <citation type="submission" date="2023-03" db="EMBL/GenBank/DDBJ databases">
        <title>Mating type loci evolution in Malassezia.</title>
        <authorList>
            <person name="Coelho M.A."/>
        </authorList>
    </citation>
    <scope>NUCLEOTIDE SEQUENCE</scope>
    <source>
        <strain evidence="3">CBS 9431</strain>
    </source>
</reference>
<dbReference type="RefSeq" id="XP_060122765.1">
    <property type="nucleotide sequence ID" value="XM_060266782.1"/>
</dbReference>
<feature type="compositionally biased region" description="Low complexity" evidence="1">
    <location>
        <begin position="363"/>
        <end position="455"/>
    </location>
</feature>
<evidence type="ECO:0000256" key="1">
    <source>
        <dbReference type="SAM" id="MobiDB-lite"/>
    </source>
</evidence>
<dbReference type="SMART" id="SM00324">
    <property type="entry name" value="RhoGAP"/>
    <property type="match status" value="1"/>
</dbReference>
<dbReference type="PANTHER" id="PTHR12783:SF5">
    <property type="entry name" value="RALA-BINDING PROTEIN 1"/>
    <property type="match status" value="1"/>
</dbReference>
<feature type="compositionally biased region" description="Low complexity" evidence="1">
    <location>
        <begin position="907"/>
        <end position="921"/>
    </location>
</feature>
<dbReference type="Proteomes" id="UP001217754">
    <property type="component" value="Chromosome 5"/>
</dbReference>
<feature type="compositionally biased region" description="Polar residues" evidence="1">
    <location>
        <begin position="227"/>
        <end position="251"/>
    </location>
</feature>
<dbReference type="PROSITE" id="PS50238">
    <property type="entry name" value="RHOGAP"/>
    <property type="match status" value="1"/>
</dbReference>
<feature type="compositionally biased region" description="Polar residues" evidence="1">
    <location>
        <begin position="25"/>
        <end position="39"/>
    </location>
</feature>
<feature type="domain" description="Rho-GAP" evidence="2">
    <location>
        <begin position="642"/>
        <end position="873"/>
    </location>
</feature>
<dbReference type="SUPFAM" id="SSF48350">
    <property type="entry name" value="GTPase activation domain, GAP"/>
    <property type="match status" value="1"/>
</dbReference>
<dbReference type="EMBL" id="CP119962">
    <property type="protein sequence ID" value="WFD39868.1"/>
    <property type="molecule type" value="Genomic_DNA"/>
</dbReference>
<feature type="region of interest" description="Disordered" evidence="1">
    <location>
        <begin position="1"/>
        <end position="98"/>
    </location>
</feature>
<feature type="compositionally biased region" description="Low complexity" evidence="1">
    <location>
        <begin position="933"/>
        <end position="947"/>
    </location>
</feature>
<evidence type="ECO:0000313" key="3">
    <source>
        <dbReference type="EMBL" id="WFD39868.1"/>
    </source>
</evidence>
<dbReference type="Pfam" id="PF00620">
    <property type="entry name" value="RhoGAP"/>
    <property type="match status" value="1"/>
</dbReference>
<proteinExistence type="predicted"/>
<dbReference type="CDD" id="cd00159">
    <property type="entry name" value="RhoGAP"/>
    <property type="match status" value="1"/>
</dbReference>
<evidence type="ECO:0000259" key="2">
    <source>
        <dbReference type="PROSITE" id="PS50238"/>
    </source>
</evidence>
<feature type="region of interest" description="Disordered" evidence="1">
    <location>
        <begin position="517"/>
        <end position="559"/>
    </location>
</feature>
<organism evidence="3 4">
    <name type="scientific">Malassezia japonica</name>
    <dbReference type="NCBI Taxonomy" id="223818"/>
    <lineage>
        <taxon>Eukaryota</taxon>
        <taxon>Fungi</taxon>
        <taxon>Dikarya</taxon>
        <taxon>Basidiomycota</taxon>
        <taxon>Ustilaginomycotina</taxon>
        <taxon>Malasseziomycetes</taxon>
        <taxon>Malasseziales</taxon>
        <taxon>Malasseziaceae</taxon>
        <taxon>Malassezia</taxon>
    </lineage>
</organism>
<dbReference type="PANTHER" id="PTHR12783">
    <property type="entry name" value="RALA BINDING PROTEIN 1 RALBP1"/>
    <property type="match status" value="1"/>
</dbReference>
<feature type="region of interest" description="Disordered" evidence="1">
    <location>
        <begin position="856"/>
        <end position="947"/>
    </location>
</feature>
<dbReference type="GO" id="GO:0007264">
    <property type="term" value="P:small GTPase-mediated signal transduction"/>
    <property type="evidence" value="ECO:0007669"/>
    <property type="project" value="InterPro"/>
</dbReference>
<gene>
    <name evidence="3" type="ORF">MJAP1_002849</name>
</gene>
<dbReference type="GO" id="GO:0031267">
    <property type="term" value="F:small GTPase binding"/>
    <property type="evidence" value="ECO:0007669"/>
    <property type="project" value="InterPro"/>
</dbReference>
<dbReference type="InterPro" id="IPR039767">
    <property type="entry name" value="RALBP1"/>
</dbReference>
<dbReference type="AlphaFoldDB" id="A0AAF0JAW2"/>
<dbReference type="InterPro" id="IPR008936">
    <property type="entry name" value="Rho_GTPase_activation_prot"/>
</dbReference>
<feature type="compositionally biased region" description="Basic and acidic residues" evidence="1">
    <location>
        <begin position="252"/>
        <end position="266"/>
    </location>
</feature>
<keyword evidence="4" id="KW-1185">Reference proteome</keyword>
<dbReference type="Gene3D" id="1.10.555.10">
    <property type="entry name" value="Rho GTPase activation protein"/>
    <property type="match status" value="1"/>
</dbReference>
<protein>
    <recommendedName>
        <fullName evidence="2">Rho-GAP domain-containing protein</fullName>
    </recommendedName>
</protein>
<dbReference type="GeneID" id="85226500"/>